<evidence type="ECO:0000313" key="6">
    <source>
        <dbReference type="Proteomes" id="UP000467841"/>
    </source>
</evidence>
<dbReference type="Gene3D" id="3.40.50.300">
    <property type="entry name" value="P-loop containing nucleotide triphosphate hydrolases"/>
    <property type="match status" value="1"/>
</dbReference>
<accession>A0A6D2IEL1</accession>
<feature type="domain" description="Sulfotransferase" evidence="4">
    <location>
        <begin position="65"/>
        <end position="330"/>
    </location>
</feature>
<evidence type="ECO:0000256" key="2">
    <source>
        <dbReference type="ARBA" id="ARBA00022679"/>
    </source>
</evidence>
<keyword evidence="2 3" id="KW-0808">Transferase</keyword>
<name>A0A6D2IEL1_9BRAS</name>
<protein>
    <recommendedName>
        <fullName evidence="3">Sulfotransferase</fullName>
        <ecNumber evidence="3">2.8.2.-</ecNumber>
    </recommendedName>
</protein>
<evidence type="ECO:0000313" key="5">
    <source>
        <dbReference type="EMBL" id="CAA7025392.1"/>
    </source>
</evidence>
<comment type="similarity">
    <text evidence="1 3">Belongs to the sulfotransferase 1 family.</text>
</comment>
<evidence type="ECO:0000256" key="1">
    <source>
        <dbReference type="ARBA" id="ARBA00005771"/>
    </source>
</evidence>
<gene>
    <name evidence="5" type="ORF">MERR_LOCUS12627</name>
</gene>
<dbReference type="SUPFAM" id="SSF52540">
    <property type="entry name" value="P-loop containing nucleoside triphosphate hydrolases"/>
    <property type="match status" value="1"/>
</dbReference>
<dbReference type="InterPro" id="IPR000863">
    <property type="entry name" value="Sulfotransferase_dom"/>
</dbReference>
<dbReference type="Proteomes" id="UP000467841">
    <property type="component" value="Unassembled WGS sequence"/>
</dbReference>
<organism evidence="5 6">
    <name type="scientific">Microthlaspi erraticum</name>
    <dbReference type="NCBI Taxonomy" id="1685480"/>
    <lineage>
        <taxon>Eukaryota</taxon>
        <taxon>Viridiplantae</taxon>
        <taxon>Streptophyta</taxon>
        <taxon>Embryophyta</taxon>
        <taxon>Tracheophyta</taxon>
        <taxon>Spermatophyta</taxon>
        <taxon>Magnoliopsida</taxon>
        <taxon>eudicotyledons</taxon>
        <taxon>Gunneridae</taxon>
        <taxon>Pentapetalae</taxon>
        <taxon>rosids</taxon>
        <taxon>malvids</taxon>
        <taxon>Brassicales</taxon>
        <taxon>Brassicaceae</taxon>
        <taxon>Coluteocarpeae</taxon>
        <taxon>Microthlaspi</taxon>
    </lineage>
</organism>
<proteinExistence type="inferred from homology"/>
<sequence length="347" mass="39765">MEKEGVWINLRDEDLAEETKALISSLPSSEKLYLGRTLSKYQGSWYYGNFLQGVLNFQKGFKPEDTDVIVASFPKCGTLWLKALTVALFERSKNRSSDDPMSHHPLLSNNPHNLVPVLEMNLYRDTQTPDLTKLSSSSPRLFSTHTPFHTLQEAVNDSPCKIVYICRDAKDSLVSRWHIVCRCLNKEEDKSILESMFESFCTGVFLFGPYWDHILSYWKASLENPKQVLFMKYDEVKTDPHGQLKKLAEFLGCPFSEEEEKNGSLDEILEMCSLRNLGSLEVNKTGKSINGIDYKIHFRKGIVGDWKNHLTPEMGNKIDMIMEEKLKGSGLKFLSSCFIMYCNNKKL</sequence>
<keyword evidence="6" id="KW-1185">Reference proteome</keyword>
<dbReference type="EC" id="2.8.2.-" evidence="3"/>
<comment type="caution">
    <text evidence="5">The sequence shown here is derived from an EMBL/GenBank/DDBJ whole genome shotgun (WGS) entry which is preliminary data.</text>
</comment>
<dbReference type="InterPro" id="IPR027417">
    <property type="entry name" value="P-loop_NTPase"/>
</dbReference>
<dbReference type="OrthoDB" id="205623at2759"/>
<dbReference type="EMBL" id="CACVBM020000999">
    <property type="protein sequence ID" value="CAA7025392.1"/>
    <property type="molecule type" value="Genomic_DNA"/>
</dbReference>
<dbReference type="AlphaFoldDB" id="A0A6D2IEL1"/>
<dbReference type="Pfam" id="PF00685">
    <property type="entry name" value="Sulfotransfer_1"/>
    <property type="match status" value="1"/>
</dbReference>
<evidence type="ECO:0000256" key="3">
    <source>
        <dbReference type="RuleBase" id="RU361155"/>
    </source>
</evidence>
<dbReference type="GO" id="GO:0008146">
    <property type="term" value="F:sulfotransferase activity"/>
    <property type="evidence" value="ECO:0007669"/>
    <property type="project" value="InterPro"/>
</dbReference>
<dbReference type="PANTHER" id="PTHR11783">
    <property type="entry name" value="SULFOTRANSFERASE SULT"/>
    <property type="match status" value="1"/>
</dbReference>
<evidence type="ECO:0000259" key="4">
    <source>
        <dbReference type="Pfam" id="PF00685"/>
    </source>
</evidence>
<reference evidence="5" key="1">
    <citation type="submission" date="2020-01" db="EMBL/GenBank/DDBJ databases">
        <authorList>
            <person name="Mishra B."/>
        </authorList>
    </citation>
    <scope>NUCLEOTIDE SEQUENCE [LARGE SCALE GENOMIC DNA]</scope>
</reference>